<dbReference type="Proteomes" id="UP001054252">
    <property type="component" value="Unassembled WGS sequence"/>
</dbReference>
<proteinExistence type="predicted"/>
<keyword evidence="2" id="KW-1185">Reference proteome</keyword>
<dbReference type="EMBL" id="BPVZ01000058">
    <property type="protein sequence ID" value="GKV21712.1"/>
    <property type="molecule type" value="Genomic_DNA"/>
</dbReference>
<sequence>MSKILLAQSSTESRQCSHHDAWSLMPRHEFSIGSSNKSFGFCPFFHQYIWRSPSLLGIQWHFSSDGTGIKKEALIPNSTDFSDGWTYLCICPFVLEILPIYWVWRYHPTS</sequence>
<protein>
    <submittedName>
        <fullName evidence="1">Uncharacterized protein</fullName>
    </submittedName>
</protein>
<evidence type="ECO:0000313" key="1">
    <source>
        <dbReference type="EMBL" id="GKV21712.1"/>
    </source>
</evidence>
<name>A0AAV5KAP7_9ROSI</name>
<gene>
    <name evidence="1" type="ORF">SLEP1_g31666</name>
</gene>
<accession>A0AAV5KAP7</accession>
<evidence type="ECO:0000313" key="2">
    <source>
        <dbReference type="Proteomes" id="UP001054252"/>
    </source>
</evidence>
<dbReference type="AlphaFoldDB" id="A0AAV5KAP7"/>
<organism evidence="1 2">
    <name type="scientific">Rubroshorea leprosula</name>
    <dbReference type="NCBI Taxonomy" id="152421"/>
    <lineage>
        <taxon>Eukaryota</taxon>
        <taxon>Viridiplantae</taxon>
        <taxon>Streptophyta</taxon>
        <taxon>Embryophyta</taxon>
        <taxon>Tracheophyta</taxon>
        <taxon>Spermatophyta</taxon>
        <taxon>Magnoliopsida</taxon>
        <taxon>eudicotyledons</taxon>
        <taxon>Gunneridae</taxon>
        <taxon>Pentapetalae</taxon>
        <taxon>rosids</taxon>
        <taxon>malvids</taxon>
        <taxon>Malvales</taxon>
        <taxon>Dipterocarpaceae</taxon>
        <taxon>Rubroshorea</taxon>
    </lineage>
</organism>
<comment type="caution">
    <text evidence="1">The sequence shown here is derived from an EMBL/GenBank/DDBJ whole genome shotgun (WGS) entry which is preliminary data.</text>
</comment>
<reference evidence="1 2" key="1">
    <citation type="journal article" date="2021" name="Commun. Biol.">
        <title>The genome of Shorea leprosula (Dipterocarpaceae) highlights the ecological relevance of drought in aseasonal tropical rainforests.</title>
        <authorList>
            <person name="Ng K.K.S."/>
            <person name="Kobayashi M.J."/>
            <person name="Fawcett J.A."/>
            <person name="Hatakeyama M."/>
            <person name="Paape T."/>
            <person name="Ng C.H."/>
            <person name="Ang C.C."/>
            <person name="Tnah L.H."/>
            <person name="Lee C.T."/>
            <person name="Nishiyama T."/>
            <person name="Sese J."/>
            <person name="O'Brien M.J."/>
            <person name="Copetti D."/>
            <person name="Mohd Noor M.I."/>
            <person name="Ong R.C."/>
            <person name="Putra M."/>
            <person name="Sireger I.Z."/>
            <person name="Indrioko S."/>
            <person name="Kosugi Y."/>
            <person name="Izuno A."/>
            <person name="Isagi Y."/>
            <person name="Lee S.L."/>
            <person name="Shimizu K.K."/>
        </authorList>
    </citation>
    <scope>NUCLEOTIDE SEQUENCE [LARGE SCALE GENOMIC DNA]</scope>
    <source>
        <strain evidence="1">214</strain>
    </source>
</reference>